<dbReference type="Pfam" id="PF00852">
    <property type="entry name" value="Glyco_transf_10"/>
    <property type="match status" value="1"/>
</dbReference>
<dbReference type="GO" id="GO:0032580">
    <property type="term" value="C:Golgi cisterna membrane"/>
    <property type="evidence" value="ECO:0007669"/>
    <property type="project" value="UniProtKB-SubCell"/>
</dbReference>
<keyword evidence="9 12" id="KW-0333">Golgi apparatus</keyword>
<accession>A0A8J1XYX8</accession>
<dbReference type="OrthoDB" id="427096at2759"/>
<name>A0A8J1XYX8_OWEFU</name>
<evidence type="ECO:0000313" key="16">
    <source>
        <dbReference type="Proteomes" id="UP000749559"/>
    </source>
</evidence>
<comment type="pathway">
    <text evidence="2">Protein modification; protein glycosylation.</text>
</comment>
<dbReference type="PANTHER" id="PTHR48438">
    <property type="entry name" value="ALPHA-(1,3)-FUCOSYLTRANSFERASE C-RELATED"/>
    <property type="match status" value="1"/>
</dbReference>
<dbReference type="AlphaFoldDB" id="A0A8J1XYX8"/>
<evidence type="ECO:0000256" key="8">
    <source>
        <dbReference type="ARBA" id="ARBA00022989"/>
    </source>
</evidence>
<evidence type="ECO:0000256" key="1">
    <source>
        <dbReference type="ARBA" id="ARBA00004323"/>
    </source>
</evidence>
<comment type="similarity">
    <text evidence="3 12">Belongs to the glycosyltransferase 10 family.</text>
</comment>
<evidence type="ECO:0000256" key="7">
    <source>
        <dbReference type="ARBA" id="ARBA00022968"/>
    </source>
</evidence>
<evidence type="ECO:0000256" key="6">
    <source>
        <dbReference type="ARBA" id="ARBA00022692"/>
    </source>
</evidence>
<evidence type="ECO:0000256" key="10">
    <source>
        <dbReference type="ARBA" id="ARBA00023136"/>
    </source>
</evidence>
<dbReference type="EC" id="2.4.1.-" evidence="12"/>
<evidence type="ECO:0000259" key="14">
    <source>
        <dbReference type="Pfam" id="PF17039"/>
    </source>
</evidence>
<dbReference type="Gene3D" id="3.40.50.11660">
    <property type="entry name" value="Glycosyl transferase family 10, C-terminal domain"/>
    <property type="match status" value="1"/>
</dbReference>
<dbReference type="UniPathway" id="UPA00378"/>
<evidence type="ECO:0000256" key="2">
    <source>
        <dbReference type="ARBA" id="ARBA00004922"/>
    </source>
</evidence>
<evidence type="ECO:0000256" key="5">
    <source>
        <dbReference type="ARBA" id="ARBA00022679"/>
    </source>
</evidence>
<reference evidence="15" key="1">
    <citation type="submission" date="2022-03" db="EMBL/GenBank/DDBJ databases">
        <authorList>
            <person name="Martin C."/>
        </authorList>
    </citation>
    <scope>NUCLEOTIDE SEQUENCE</scope>
</reference>
<comment type="caution">
    <text evidence="15">The sequence shown here is derived from an EMBL/GenBank/DDBJ whole genome shotgun (WGS) entry which is preliminary data.</text>
</comment>
<dbReference type="InterPro" id="IPR031481">
    <property type="entry name" value="Glyco_tran_10_N"/>
</dbReference>
<protein>
    <recommendedName>
        <fullName evidence="12">Fucosyltransferase</fullName>
        <ecNumber evidence="12">2.4.1.-</ecNumber>
    </recommendedName>
</protein>
<keyword evidence="5 12" id="KW-0808">Transferase</keyword>
<evidence type="ECO:0000256" key="9">
    <source>
        <dbReference type="ARBA" id="ARBA00023034"/>
    </source>
</evidence>
<keyword evidence="7" id="KW-0735">Signal-anchor</keyword>
<dbReference type="InterPro" id="IPR055270">
    <property type="entry name" value="Glyco_tran_10_C"/>
</dbReference>
<dbReference type="GO" id="GO:0000139">
    <property type="term" value="C:Golgi membrane"/>
    <property type="evidence" value="ECO:0007669"/>
    <property type="project" value="UniProtKB-SubCell"/>
</dbReference>
<dbReference type="EMBL" id="CAIIXF020000009">
    <property type="protein sequence ID" value="CAH1795097.1"/>
    <property type="molecule type" value="Genomic_DNA"/>
</dbReference>
<feature type="transmembrane region" description="Helical" evidence="12">
    <location>
        <begin position="20"/>
        <end position="37"/>
    </location>
</feature>
<evidence type="ECO:0000256" key="4">
    <source>
        <dbReference type="ARBA" id="ARBA00022676"/>
    </source>
</evidence>
<dbReference type="SUPFAM" id="SSF53756">
    <property type="entry name" value="UDP-Glycosyltransferase/glycogen phosphorylase"/>
    <property type="match status" value="1"/>
</dbReference>
<gene>
    <name evidence="15" type="ORF">OFUS_LOCUS19684</name>
</gene>
<proteinExistence type="inferred from homology"/>
<evidence type="ECO:0000256" key="3">
    <source>
        <dbReference type="ARBA" id="ARBA00008919"/>
    </source>
</evidence>
<evidence type="ECO:0000259" key="13">
    <source>
        <dbReference type="Pfam" id="PF00852"/>
    </source>
</evidence>
<comment type="subcellular location">
    <subcellularLocation>
        <location evidence="1">Golgi apparatus membrane</location>
        <topology evidence="1">Single-pass type II membrane protein</topology>
    </subcellularLocation>
    <subcellularLocation>
        <location evidence="12">Golgi apparatus</location>
        <location evidence="12">Golgi stack membrane</location>
        <topology evidence="12">Single-pass type II membrane protein</topology>
    </subcellularLocation>
</comment>
<dbReference type="Proteomes" id="UP000749559">
    <property type="component" value="Unassembled WGS sequence"/>
</dbReference>
<organism evidence="15 16">
    <name type="scientific">Owenia fusiformis</name>
    <name type="common">Polychaete worm</name>
    <dbReference type="NCBI Taxonomy" id="6347"/>
    <lineage>
        <taxon>Eukaryota</taxon>
        <taxon>Metazoa</taxon>
        <taxon>Spiralia</taxon>
        <taxon>Lophotrochozoa</taxon>
        <taxon>Annelida</taxon>
        <taxon>Polychaeta</taxon>
        <taxon>Sedentaria</taxon>
        <taxon>Canalipalpata</taxon>
        <taxon>Sabellida</taxon>
        <taxon>Oweniida</taxon>
        <taxon>Oweniidae</taxon>
        <taxon>Owenia</taxon>
    </lineage>
</organism>
<keyword evidence="4 12" id="KW-0328">Glycosyltransferase</keyword>
<feature type="domain" description="Fucosyltransferase C-terminal" evidence="13">
    <location>
        <begin position="186"/>
        <end position="369"/>
    </location>
</feature>
<dbReference type="PANTHER" id="PTHR48438:SF1">
    <property type="entry name" value="ALPHA-(1,3)-FUCOSYLTRANSFERASE C-RELATED"/>
    <property type="match status" value="1"/>
</dbReference>
<sequence>MEMTYFMNLLEMRRFRKHRMIFSILTIILILSLYSFIRKDKRENNVGTYEWKTILLYNSFFDIKGWEFGIGSEPFKTKKCRYNKCIITHDRNLIKASDAVVFHIADLERDKPKFRFPHQRWVFFQMESTINQRNFEYKNWNGLFNWTMTYRRDSDIHIRYGAVLPTSDIKDMYYHHSSNDMSLNVTKKTKLLAWMVSNCKTQGRREALVKQIEVYVPVDIYGKCSNGKLTCPKNKSAHDRQYDCFTMLGNKYKFHLAVENSLCKDYVTEKLFNTMTYGMVPIVYGDVDYSELLPPHSYIDITKFNSAGELAKFLTELDKDDARYEEYFAWKKKYTAFSYSDSYHLSWCDLCEKLHTNTTPKVYEDIDRWWNKDTDCVNPRQLMKSWKI</sequence>
<evidence type="ECO:0000256" key="12">
    <source>
        <dbReference type="RuleBase" id="RU003832"/>
    </source>
</evidence>
<keyword evidence="8 12" id="KW-1133">Transmembrane helix</keyword>
<keyword evidence="11" id="KW-0325">Glycoprotein</keyword>
<dbReference type="FunFam" id="3.40.50.11660:FF:000004">
    <property type="entry name" value="Glycoprotein 3-alpha-L-fucosyltransferase A"/>
    <property type="match status" value="1"/>
</dbReference>
<dbReference type="Pfam" id="PF17039">
    <property type="entry name" value="Glyco_tran_10_N"/>
    <property type="match status" value="1"/>
</dbReference>
<keyword evidence="6 12" id="KW-0812">Transmembrane</keyword>
<feature type="domain" description="Fucosyltransferase N-terminal" evidence="14">
    <location>
        <begin position="52"/>
        <end position="161"/>
    </location>
</feature>
<dbReference type="GO" id="GO:0008417">
    <property type="term" value="F:fucosyltransferase activity"/>
    <property type="evidence" value="ECO:0007669"/>
    <property type="project" value="InterPro"/>
</dbReference>
<dbReference type="InterPro" id="IPR038577">
    <property type="entry name" value="GT10-like_C_sf"/>
</dbReference>
<evidence type="ECO:0000313" key="15">
    <source>
        <dbReference type="EMBL" id="CAH1795097.1"/>
    </source>
</evidence>
<dbReference type="InterPro" id="IPR001503">
    <property type="entry name" value="Glyco_trans_10"/>
</dbReference>
<evidence type="ECO:0000256" key="11">
    <source>
        <dbReference type="ARBA" id="ARBA00023180"/>
    </source>
</evidence>
<keyword evidence="10 12" id="KW-0472">Membrane</keyword>
<keyword evidence="16" id="KW-1185">Reference proteome</keyword>